<feature type="transmembrane region" description="Helical" evidence="1">
    <location>
        <begin position="49"/>
        <end position="68"/>
    </location>
</feature>
<organism evidence="2 3">
    <name type="scientific">Rhizophagus irregularis</name>
    <dbReference type="NCBI Taxonomy" id="588596"/>
    <lineage>
        <taxon>Eukaryota</taxon>
        <taxon>Fungi</taxon>
        <taxon>Fungi incertae sedis</taxon>
        <taxon>Mucoromycota</taxon>
        <taxon>Glomeromycotina</taxon>
        <taxon>Glomeromycetes</taxon>
        <taxon>Glomerales</taxon>
        <taxon>Glomeraceae</taxon>
        <taxon>Rhizophagus</taxon>
    </lineage>
</organism>
<keyword evidence="1" id="KW-0472">Membrane</keyword>
<reference evidence="2" key="1">
    <citation type="submission" date="2020-05" db="EMBL/GenBank/DDBJ databases">
        <authorList>
            <person name="Rincon C."/>
            <person name="Sanders R I."/>
            <person name="Robbins C."/>
            <person name="Chaturvedi A."/>
        </authorList>
    </citation>
    <scope>NUCLEOTIDE SEQUENCE</scope>
    <source>
        <strain evidence="2">CHB12</strain>
    </source>
</reference>
<keyword evidence="1" id="KW-0812">Transmembrane</keyword>
<dbReference type="Proteomes" id="UP000684084">
    <property type="component" value="Unassembled WGS sequence"/>
</dbReference>
<dbReference type="OrthoDB" id="10312330at2759"/>
<dbReference type="VEuPathDB" id="FungiDB:RhiirFUN_025844"/>
<evidence type="ECO:0000256" key="1">
    <source>
        <dbReference type="SAM" id="Phobius"/>
    </source>
</evidence>
<sequence>MHRETVGMVTILWPCLCRSIKNLNYFIINSCYYFQFLIFESFLPFSQIFINRLSLIIKLINHASIGIIKKKKKKKKFCFRVFYYL</sequence>
<proteinExistence type="predicted"/>
<comment type="caution">
    <text evidence="2">The sequence shown here is derived from an EMBL/GenBank/DDBJ whole genome shotgun (WGS) entry which is preliminary data.</text>
</comment>
<keyword evidence="1" id="KW-1133">Transmembrane helix</keyword>
<dbReference type="EMBL" id="CAGKOT010000008">
    <property type="protein sequence ID" value="CAB5352865.1"/>
    <property type="molecule type" value="Genomic_DNA"/>
</dbReference>
<evidence type="ECO:0000313" key="3">
    <source>
        <dbReference type="Proteomes" id="UP000684084"/>
    </source>
</evidence>
<gene>
    <name evidence="2" type="ORF">CHRIB12_LOCUS5565</name>
</gene>
<protein>
    <submittedName>
        <fullName evidence="2">Uncharacterized protein</fullName>
    </submittedName>
</protein>
<dbReference type="AlphaFoldDB" id="A0A915YYS4"/>
<name>A0A915YYS4_9GLOM</name>
<evidence type="ECO:0000313" key="2">
    <source>
        <dbReference type="EMBL" id="CAB5352865.1"/>
    </source>
</evidence>
<feature type="transmembrane region" description="Helical" evidence="1">
    <location>
        <begin position="23"/>
        <end position="43"/>
    </location>
</feature>
<accession>A0A915YYS4</accession>